<dbReference type="AlphaFoldDB" id="A0A915KED5"/>
<sequence length="74" mass="8067">MPIGLNGMVVSWQNWINVGTFTAHASTRGTGSRLHIQTKQLQFVRAFDSCLVGACNLFLEVLIKLFCTNGAAIV</sequence>
<evidence type="ECO:0000313" key="2">
    <source>
        <dbReference type="WBParaSite" id="nRc.2.0.1.t36750-RA"/>
    </source>
</evidence>
<evidence type="ECO:0000313" key="1">
    <source>
        <dbReference type="Proteomes" id="UP000887565"/>
    </source>
</evidence>
<proteinExistence type="predicted"/>
<reference evidence="2" key="1">
    <citation type="submission" date="2022-11" db="UniProtKB">
        <authorList>
            <consortium name="WormBaseParasite"/>
        </authorList>
    </citation>
    <scope>IDENTIFICATION</scope>
</reference>
<name>A0A915KED5_ROMCU</name>
<dbReference type="WBParaSite" id="nRc.2.0.1.t36750-RA">
    <property type="protein sequence ID" value="nRc.2.0.1.t36750-RA"/>
    <property type="gene ID" value="nRc.2.0.1.g36750"/>
</dbReference>
<organism evidence="1 2">
    <name type="scientific">Romanomermis culicivorax</name>
    <name type="common">Nematode worm</name>
    <dbReference type="NCBI Taxonomy" id="13658"/>
    <lineage>
        <taxon>Eukaryota</taxon>
        <taxon>Metazoa</taxon>
        <taxon>Ecdysozoa</taxon>
        <taxon>Nematoda</taxon>
        <taxon>Enoplea</taxon>
        <taxon>Dorylaimia</taxon>
        <taxon>Mermithida</taxon>
        <taxon>Mermithoidea</taxon>
        <taxon>Mermithidae</taxon>
        <taxon>Romanomermis</taxon>
    </lineage>
</organism>
<protein>
    <submittedName>
        <fullName evidence="2">Uncharacterized protein</fullName>
    </submittedName>
</protein>
<dbReference type="Proteomes" id="UP000887565">
    <property type="component" value="Unplaced"/>
</dbReference>
<accession>A0A915KED5</accession>
<keyword evidence="1" id="KW-1185">Reference proteome</keyword>